<evidence type="ECO:0000313" key="4">
    <source>
        <dbReference type="Proteomes" id="UP000576082"/>
    </source>
</evidence>
<feature type="chain" id="PRO_5031258458" evidence="1">
    <location>
        <begin position="21"/>
        <end position="425"/>
    </location>
</feature>
<dbReference type="PRINTS" id="PR00111">
    <property type="entry name" value="ABHYDROLASE"/>
</dbReference>
<dbReference type="EMBL" id="JABANE010000050">
    <property type="protein sequence ID" value="NME69877.1"/>
    <property type="molecule type" value="Genomic_DNA"/>
</dbReference>
<evidence type="ECO:0000259" key="2">
    <source>
        <dbReference type="Pfam" id="PF00561"/>
    </source>
</evidence>
<gene>
    <name evidence="3" type="ORF">HHU12_18030</name>
</gene>
<dbReference type="GO" id="GO:0017171">
    <property type="term" value="F:serine hydrolase activity"/>
    <property type="evidence" value="ECO:0007669"/>
    <property type="project" value="TreeGrafter"/>
</dbReference>
<dbReference type="Gene3D" id="3.40.50.1820">
    <property type="entry name" value="alpha/beta hydrolase"/>
    <property type="match status" value="1"/>
</dbReference>
<dbReference type="InterPro" id="IPR000073">
    <property type="entry name" value="AB_hydrolase_1"/>
</dbReference>
<evidence type="ECO:0000313" key="3">
    <source>
        <dbReference type="EMBL" id="NME69877.1"/>
    </source>
</evidence>
<reference evidence="3 4" key="1">
    <citation type="submission" date="2020-04" db="EMBL/GenBank/DDBJ databases">
        <title>Flammeovirga sp. SR4, a novel species isolated from seawater.</title>
        <authorList>
            <person name="Wang X."/>
        </authorList>
    </citation>
    <scope>NUCLEOTIDE SEQUENCE [LARGE SCALE GENOMIC DNA]</scope>
    <source>
        <strain evidence="3 4">ATCC 23126</strain>
    </source>
</reference>
<proteinExistence type="predicted"/>
<keyword evidence="3" id="KW-0378">Hydrolase</keyword>
<sequence length="425" mass="47769">MNYILSILIIFLVSTSLTSAQNPIDYISSTFYKMDISEYSGGEFQLTVNAKSDILDPRAGSHLSVRIDGEGEKMLSYKGSNKPIKGNEWKKYSLRGKIDSNGQFLLVSTQCFFNGKFYYTNFALKLRKKGGKWQSIMIPNSNFKVNHENHTTQQFTQPANCKISVQNIGSDSSFLLIDASEIILHGYNDNAGHFVNTRNIKLYYEVYGEGEPLLLLHGNSQSIKDFAAQIPELSKKYKVIAVDTRGHGQSTEDGTPLSYELFADDMLALINHLKIDKVNVLGWSDGGNTALIMGMKAPENLNKLAVMGAVLYNDSTSVKLEINDELNQLIKTSGSENSFQKRLLYLLKEEPNINPDELKKITCPTLVMAGEDDYIFESHTRLIAEKIENATLHIFKGGRHEEPMRNPQRFNSTVLSFFDGKINEN</sequence>
<name>A0A7X9RW97_9BACT</name>
<dbReference type="SUPFAM" id="SSF53474">
    <property type="entry name" value="alpha/beta-Hydrolases"/>
    <property type="match status" value="1"/>
</dbReference>
<keyword evidence="1" id="KW-0732">Signal</keyword>
<comment type="caution">
    <text evidence="3">The sequence shown here is derived from an EMBL/GenBank/DDBJ whole genome shotgun (WGS) entry which is preliminary data.</text>
</comment>
<feature type="signal peptide" evidence="1">
    <location>
        <begin position="1"/>
        <end position="20"/>
    </location>
</feature>
<keyword evidence="4" id="KW-1185">Reference proteome</keyword>
<dbReference type="AlphaFoldDB" id="A0A7X9RW97"/>
<evidence type="ECO:0000256" key="1">
    <source>
        <dbReference type="SAM" id="SignalP"/>
    </source>
</evidence>
<feature type="domain" description="AB hydrolase-1" evidence="2">
    <location>
        <begin position="212"/>
        <end position="317"/>
    </location>
</feature>
<dbReference type="InterPro" id="IPR029058">
    <property type="entry name" value="AB_hydrolase_fold"/>
</dbReference>
<dbReference type="PANTHER" id="PTHR46331:SF2">
    <property type="entry name" value="VALACYCLOVIR HYDROLASE"/>
    <property type="match status" value="1"/>
</dbReference>
<dbReference type="Proteomes" id="UP000576082">
    <property type="component" value="Unassembled WGS sequence"/>
</dbReference>
<accession>A0A7X9RW97</accession>
<protein>
    <submittedName>
        <fullName evidence="3">Alpha/beta hydrolase</fullName>
    </submittedName>
</protein>
<dbReference type="RefSeq" id="WP_169658131.1">
    <property type="nucleotide sequence ID" value="NZ_JABANE010000050.1"/>
</dbReference>
<dbReference type="Pfam" id="PF00561">
    <property type="entry name" value="Abhydrolase_1"/>
    <property type="match status" value="1"/>
</dbReference>
<dbReference type="PANTHER" id="PTHR46331">
    <property type="entry name" value="VALACYCLOVIR HYDROLASE"/>
    <property type="match status" value="1"/>
</dbReference>
<organism evidence="3 4">
    <name type="scientific">Flammeovirga aprica JL-4</name>
    <dbReference type="NCBI Taxonomy" id="694437"/>
    <lineage>
        <taxon>Bacteria</taxon>
        <taxon>Pseudomonadati</taxon>
        <taxon>Bacteroidota</taxon>
        <taxon>Cytophagia</taxon>
        <taxon>Cytophagales</taxon>
        <taxon>Flammeovirgaceae</taxon>
        <taxon>Flammeovirga</taxon>
    </lineage>
</organism>